<feature type="compositionally biased region" description="Polar residues" evidence="1">
    <location>
        <begin position="165"/>
        <end position="184"/>
    </location>
</feature>
<proteinExistence type="predicted"/>
<accession>F8NCY3</accession>
<dbReference type="AlphaFoldDB" id="F8NCY3"/>
<dbReference type="RefSeq" id="XP_007312611.1">
    <property type="nucleotide sequence ID" value="XM_007312549.1"/>
</dbReference>
<feature type="compositionally biased region" description="Low complexity" evidence="1">
    <location>
        <begin position="210"/>
        <end position="228"/>
    </location>
</feature>
<feature type="compositionally biased region" description="Pro residues" evidence="1">
    <location>
        <begin position="229"/>
        <end position="242"/>
    </location>
</feature>
<dbReference type="Proteomes" id="UP000008064">
    <property type="component" value="Unassembled WGS sequence"/>
</dbReference>
<reference evidence="2" key="1">
    <citation type="submission" date="2011-04" db="EMBL/GenBank/DDBJ databases">
        <title>Evolution of plant cell wall degrading machinery underlies the functional diversity of forest fungi.</title>
        <authorList>
            <consortium name="US DOE Joint Genome Institute (JGI-PGF)"/>
            <person name="Eastwood D.C."/>
            <person name="Floudas D."/>
            <person name="Binder M."/>
            <person name="Majcherczyk A."/>
            <person name="Schneider P."/>
            <person name="Aerts A."/>
            <person name="Asiegbu F.O."/>
            <person name="Baker S.E."/>
            <person name="Barry K."/>
            <person name="Bendiksby M."/>
            <person name="Blumentritt M."/>
            <person name="Coutinho P.M."/>
            <person name="Cullen D."/>
            <person name="Cullen D."/>
            <person name="Gathman A."/>
            <person name="Goodell B."/>
            <person name="Henrissat B."/>
            <person name="Ihrmark K."/>
            <person name="Kauserud H."/>
            <person name="Kohler A."/>
            <person name="LaButti K."/>
            <person name="Lapidus A."/>
            <person name="Lavin J.L."/>
            <person name="Lee Y.-H."/>
            <person name="Lindquist E."/>
            <person name="Lilly W."/>
            <person name="Lucas S."/>
            <person name="Morin E."/>
            <person name="Murat C."/>
            <person name="Oguiza J.A."/>
            <person name="Park J."/>
            <person name="Pisabarro A.G."/>
            <person name="Riley R."/>
            <person name="Rosling A."/>
            <person name="Salamov A."/>
            <person name="Schmidt O."/>
            <person name="Schmutz J."/>
            <person name="Skrede I."/>
            <person name="Stenlid J."/>
            <person name="Wiebenga A."/>
            <person name="Xie X."/>
            <person name="Kues U."/>
            <person name="Hibbett D.S."/>
            <person name="Hoffmeister D."/>
            <person name="Hogberg N."/>
            <person name="Martin F."/>
            <person name="Grigoriev I.V."/>
            <person name="Watkinson S.C."/>
        </authorList>
    </citation>
    <scope>NUCLEOTIDE SEQUENCE</scope>
    <source>
        <strain evidence="2">S7.9</strain>
    </source>
</reference>
<dbReference type="GeneID" id="18813979"/>
<protein>
    <submittedName>
        <fullName evidence="2">Uncharacterized protein</fullName>
    </submittedName>
</protein>
<dbReference type="HOGENOM" id="CLU_1103338_0_0_1"/>
<feature type="region of interest" description="Disordered" evidence="1">
    <location>
        <begin position="163"/>
        <end position="252"/>
    </location>
</feature>
<name>F8NCY3_SERL9</name>
<evidence type="ECO:0000256" key="1">
    <source>
        <dbReference type="SAM" id="MobiDB-lite"/>
    </source>
</evidence>
<evidence type="ECO:0000313" key="2">
    <source>
        <dbReference type="EMBL" id="EGO30727.1"/>
    </source>
</evidence>
<gene>
    <name evidence="2" type="ORF">SERLADRAFT_432342</name>
</gene>
<dbReference type="KEGG" id="sla:SERLADRAFT_432342"/>
<sequence length="252" mass="27959">MSTSNSTGFPITTYLIPGDANLLADEQVSFARGQRHNQADVTDAIELMSAKDAYTYLFYETEKCCPHAYHALSSMHTFLAIDLIADELLKAIDSIHSLESKHLWLNSQDLSICRALRMEKLVLESLERRLRMSSLNGQMDSAKEYLESGGRTLLNEARTRIEQDGCTSTPPRSLSHPDQTSVTPERTYHIITHRPTPIPSEEKYIPTIPTSPISQESSHSSPCSIGSNPKPPSPPSSPPRPVPNAQTRCLTN</sequence>
<organism>
    <name type="scientific">Serpula lacrymans var. lacrymans (strain S7.9)</name>
    <name type="common">Dry rot fungus</name>
    <dbReference type="NCBI Taxonomy" id="578457"/>
    <lineage>
        <taxon>Eukaryota</taxon>
        <taxon>Fungi</taxon>
        <taxon>Dikarya</taxon>
        <taxon>Basidiomycota</taxon>
        <taxon>Agaricomycotina</taxon>
        <taxon>Agaricomycetes</taxon>
        <taxon>Agaricomycetidae</taxon>
        <taxon>Boletales</taxon>
        <taxon>Coniophorineae</taxon>
        <taxon>Serpulaceae</taxon>
        <taxon>Serpula</taxon>
    </lineage>
</organism>
<dbReference type="EMBL" id="GL945428">
    <property type="protein sequence ID" value="EGO30727.1"/>
    <property type="molecule type" value="Genomic_DNA"/>
</dbReference>